<organism evidence="2">
    <name type="scientific">marine metagenome</name>
    <dbReference type="NCBI Taxonomy" id="408172"/>
    <lineage>
        <taxon>unclassified sequences</taxon>
        <taxon>metagenomes</taxon>
        <taxon>ecological metagenomes</taxon>
    </lineage>
</organism>
<dbReference type="CDD" id="cd05660">
    <property type="entry name" value="M28_like_PA"/>
    <property type="match status" value="1"/>
</dbReference>
<dbReference type="InterPro" id="IPR018247">
    <property type="entry name" value="EF_Hand_1_Ca_BS"/>
</dbReference>
<accession>A0A381TF53</accession>
<dbReference type="Pfam" id="PF04389">
    <property type="entry name" value="Peptidase_M28"/>
    <property type="match status" value="1"/>
</dbReference>
<dbReference type="PROSITE" id="PS00018">
    <property type="entry name" value="EF_HAND_1"/>
    <property type="match status" value="1"/>
</dbReference>
<reference evidence="2" key="1">
    <citation type="submission" date="2018-05" db="EMBL/GenBank/DDBJ databases">
        <authorList>
            <person name="Lanie J.A."/>
            <person name="Ng W.-L."/>
            <person name="Kazmierczak K.M."/>
            <person name="Andrzejewski T.M."/>
            <person name="Davidsen T.M."/>
            <person name="Wayne K.J."/>
            <person name="Tettelin H."/>
            <person name="Glass J.I."/>
            <person name="Rusch D."/>
            <person name="Podicherti R."/>
            <person name="Tsui H.-C.T."/>
            <person name="Winkler M.E."/>
        </authorList>
    </citation>
    <scope>NUCLEOTIDE SEQUENCE</scope>
</reference>
<dbReference type="SUPFAM" id="SSF53187">
    <property type="entry name" value="Zn-dependent exopeptidases"/>
    <property type="match status" value="1"/>
</dbReference>
<proteinExistence type="predicted"/>
<dbReference type="InterPro" id="IPR045175">
    <property type="entry name" value="M28_fam"/>
</dbReference>
<dbReference type="PANTHER" id="PTHR12147">
    <property type="entry name" value="METALLOPEPTIDASE M28 FAMILY MEMBER"/>
    <property type="match status" value="1"/>
</dbReference>
<evidence type="ECO:0000313" key="2">
    <source>
        <dbReference type="EMBL" id="SVA14775.1"/>
    </source>
</evidence>
<feature type="domain" description="Peptidase M28" evidence="1">
    <location>
        <begin position="107"/>
        <end position="320"/>
    </location>
</feature>
<sequence>MKKILSIIVISLITINFSFSQLSKAKKFAKSITAKDLSKHLYTYASDEFEGRNTGEEGQKKAVEYLRNYYKSIGVEPGDPDKDYFQPMTLNLRGRRGKEGKKVDTENVIAIIRGTEKADEYVVISAHLDHVGVNENGEIYNGADDDGSGTVALLEIAEAFKKAVEKGKGPKRSIILLHVTGEEKGLLGSRYYTDTDPIYPLENTVVNLNVDMIGRIDPSREAKNRDYIYLIGSDHDSKDLHNLSEETNKETLNMTLDYRFNDKNDPQRFYYRSDHYNFAKNGIPIIFYFTGTHADYHKPTDTPDKIEYDLLELRTQLIFYTAWKIANRDARLVVDPKPEKVSESYSHSKEELKSFEGIYKSDAFPLMFKVFVRDGKLSMVPTERSMEESMVLDEEGKNKFSMKMAGVELEFKTDESSHETKTVSDEGIDIKIAKTVLKTMIFKVSGNEILFNLIPPPKEKIGKEKPEKDEEQE</sequence>
<dbReference type="InterPro" id="IPR007484">
    <property type="entry name" value="Peptidase_M28"/>
</dbReference>
<gene>
    <name evidence="2" type="ORF">METZ01_LOCUS67629</name>
</gene>
<dbReference type="AlphaFoldDB" id="A0A381TF53"/>
<dbReference type="Gene3D" id="3.40.630.10">
    <property type="entry name" value="Zn peptidases"/>
    <property type="match status" value="1"/>
</dbReference>
<dbReference type="EMBL" id="UINC01004500">
    <property type="protein sequence ID" value="SVA14775.1"/>
    <property type="molecule type" value="Genomic_DNA"/>
</dbReference>
<name>A0A381TF53_9ZZZZ</name>
<dbReference type="GO" id="GO:0008235">
    <property type="term" value="F:metalloexopeptidase activity"/>
    <property type="evidence" value="ECO:0007669"/>
    <property type="project" value="InterPro"/>
</dbReference>
<evidence type="ECO:0000259" key="1">
    <source>
        <dbReference type="Pfam" id="PF04389"/>
    </source>
</evidence>
<dbReference type="PANTHER" id="PTHR12147:SF26">
    <property type="entry name" value="PEPTIDASE M28 DOMAIN-CONTAINING PROTEIN"/>
    <property type="match status" value="1"/>
</dbReference>
<dbReference type="GO" id="GO:0006508">
    <property type="term" value="P:proteolysis"/>
    <property type="evidence" value="ECO:0007669"/>
    <property type="project" value="InterPro"/>
</dbReference>
<protein>
    <recommendedName>
        <fullName evidence="1">Peptidase M28 domain-containing protein</fullName>
    </recommendedName>
</protein>